<evidence type="ECO:0000256" key="15">
    <source>
        <dbReference type="ARBA" id="ARBA00047891"/>
    </source>
</evidence>
<dbReference type="InterPro" id="IPR012080">
    <property type="entry name" value="Asp_semialdehyde_DH"/>
</dbReference>
<evidence type="ECO:0000256" key="9">
    <source>
        <dbReference type="ARBA" id="ARBA00022697"/>
    </source>
</evidence>
<dbReference type="OrthoDB" id="9022717at2"/>
<dbReference type="NCBIfam" id="NF005144">
    <property type="entry name" value="PRK06598.1"/>
    <property type="match status" value="1"/>
</dbReference>
<dbReference type="GO" id="GO:0004073">
    <property type="term" value="F:aspartate-semialdehyde dehydrogenase activity"/>
    <property type="evidence" value="ECO:0007669"/>
    <property type="project" value="UniProtKB-UniRule"/>
</dbReference>
<dbReference type="UniPathway" id="UPA00034">
    <property type="reaction ID" value="UER00016"/>
</dbReference>
<dbReference type="PROSITE" id="PS01103">
    <property type="entry name" value="ASD"/>
    <property type="match status" value="1"/>
</dbReference>
<dbReference type="UniPathway" id="UPA00051">
    <property type="reaction ID" value="UER00464"/>
</dbReference>
<name>A0A4D6XNV6_9GAMM</name>
<dbReference type="AlphaFoldDB" id="A0A4D6XNV6"/>
<feature type="binding site" evidence="16">
    <location>
        <position position="246"/>
    </location>
    <ligand>
        <name>phosphate</name>
        <dbReference type="ChEBI" id="CHEBI:43474"/>
    </ligand>
</feature>
<dbReference type="PIRSF" id="PIRSF000148">
    <property type="entry name" value="ASA_dh"/>
    <property type="match status" value="1"/>
</dbReference>
<dbReference type="Pfam" id="PF02774">
    <property type="entry name" value="Semialdhyde_dhC"/>
    <property type="match status" value="1"/>
</dbReference>
<comment type="pathway">
    <text evidence="3 16">Amino-acid biosynthesis; L-lysine biosynthesis via DAP pathway; (S)-tetrahydrodipicolinate from L-aspartate: step 2/4.</text>
</comment>
<dbReference type="GO" id="GO:0046983">
    <property type="term" value="F:protein dimerization activity"/>
    <property type="evidence" value="ECO:0007669"/>
    <property type="project" value="InterPro"/>
</dbReference>
<feature type="binding site" evidence="16">
    <location>
        <position position="75"/>
    </location>
    <ligand>
        <name>NADP(+)</name>
        <dbReference type="ChEBI" id="CHEBI:58349"/>
    </ligand>
</feature>
<evidence type="ECO:0000256" key="3">
    <source>
        <dbReference type="ARBA" id="ARBA00005076"/>
    </source>
</evidence>
<evidence type="ECO:0000256" key="10">
    <source>
        <dbReference type="ARBA" id="ARBA00022857"/>
    </source>
</evidence>
<keyword evidence="9 16" id="KW-0791">Threonine biosynthesis</keyword>
<dbReference type="Pfam" id="PF01118">
    <property type="entry name" value="Semialdhyde_dh"/>
    <property type="match status" value="1"/>
</dbReference>
<dbReference type="GO" id="GO:0019877">
    <property type="term" value="P:diaminopimelate biosynthetic process"/>
    <property type="evidence" value="ECO:0007669"/>
    <property type="project" value="UniProtKB-UniRule"/>
</dbReference>
<feature type="active site" description="Acyl-thioester intermediate" evidence="16 17">
    <location>
        <position position="137"/>
    </location>
</feature>
<gene>
    <name evidence="16 19" type="primary">asd</name>
    <name evidence="19" type="ORF">D9V59_02255</name>
</gene>
<protein>
    <recommendedName>
        <fullName evidence="7 16">Aspartate-semialdehyde dehydrogenase</fullName>
        <shortName evidence="16">ASA dehydrogenase</shortName>
        <shortName evidence="16">ASADH</shortName>
        <ecNumber evidence="7 16">1.2.1.11</ecNumber>
    </recommendedName>
    <alternativeName>
        <fullName evidence="16">Aspartate-beta-semialdehyde dehydrogenase</fullName>
    </alternativeName>
</protein>
<dbReference type="SMART" id="SM00859">
    <property type="entry name" value="Semialdhyde_dh"/>
    <property type="match status" value="1"/>
</dbReference>
<evidence type="ECO:0000256" key="5">
    <source>
        <dbReference type="ARBA" id="ARBA00010584"/>
    </source>
</evidence>
<feature type="active site" description="Proton acceptor" evidence="16 17">
    <location>
        <position position="277"/>
    </location>
</feature>
<reference evidence="19 20" key="2">
    <citation type="submission" date="2019-05" db="EMBL/GenBank/DDBJ databases">
        <title>Genome evolution of the obligate endosymbiont Buchnera aphidicola.</title>
        <authorList>
            <person name="Moran N.A."/>
        </authorList>
    </citation>
    <scope>NUCLEOTIDE SEQUENCE [LARGE SCALE GENOMIC DNA]</scope>
    <source>
        <strain evidence="19 20">Aar</strain>
    </source>
</reference>
<evidence type="ECO:0000256" key="17">
    <source>
        <dbReference type="PIRSR" id="PIRSR000148-1"/>
    </source>
</evidence>
<feature type="binding site" evidence="16">
    <location>
        <begin position="38"/>
        <end position="39"/>
    </location>
    <ligand>
        <name>NADP(+)</name>
        <dbReference type="ChEBI" id="CHEBI:58349"/>
    </ligand>
</feature>
<dbReference type="InterPro" id="IPR000534">
    <property type="entry name" value="Semialdehyde_DH_NAD-bd"/>
</dbReference>
<dbReference type="HAMAP" id="MF_02121">
    <property type="entry name" value="ASADH"/>
    <property type="match status" value="1"/>
</dbReference>
<evidence type="ECO:0000256" key="14">
    <source>
        <dbReference type="ARBA" id="ARBA00023167"/>
    </source>
</evidence>
<dbReference type="InterPro" id="IPR011534">
    <property type="entry name" value="Asp_ADH_gamma-type"/>
</dbReference>
<evidence type="ECO:0000256" key="1">
    <source>
        <dbReference type="ARBA" id="ARBA00002492"/>
    </source>
</evidence>
<comment type="catalytic activity">
    <reaction evidence="15 16">
        <text>L-aspartate 4-semialdehyde + phosphate + NADP(+) = 4-phospho-L-aspartate + NADPH + H(+)</text>
        <dbReference type="Rhea" id="RHEA:24284"/>
        <dbReference type="ChEBI" id="CHEBI:15378"/>
        <dbReference type="ChEBI" id="CHEBI:43474"/>
        <dbReference type="ChEBI" id="CHEBI:57535"/>
        <dbReference type="ChEBI" id="CHEBI:57783"/>
        <dbReference type="ChEBI" id="CHEBI:58349"/>
        <dbReference type="ChEBI" id="CHEBI:537519"/>
        <dbReference type="EC" id="1.2.1.11"/>
    </reaction>
</comment>
<dbReference type="CDD" id="cd02314">
    <property type="entry name" value="VcASADH1_like_N"/>
    <property type="match status" value="1"/>
</dbReference>
<evidence type="ECO:0000256" key="16">
    <source>
        <dbReference type="HAMAP-Rule" id="MF_02121"/>
    </source>
</evidence>
<evidence type="ECO:0000256" key="8">
    <source>
        <dbReference type="ARBA" id="ARBA00022605"/>
    </source>
</evidence>
<evidence type="ECO:0000256" key="7">
    <source>
        <dbReference type="ARBA" id="ARBA00013120"/>
    </source>
</evidence>
<organism evidence="19 20">
    <name type="scientific">Buchnera aphidicola</name>
    <name type="common">Artemisaphis artemisicola</name>
    <dbReference type="NCBI Taxonomy" id="1241836"/>
    <lineage>
        <taxon>Bacteria</taxon>
        <taxon>Pseudomonadati</taxon>
        <taxon>Pseudomonadota</taxon>
        <taxon>Gammaproteobacteria</taxon>
        <taxon>Enterobacterales</taxon>
        <taxon>Erwiniaceae</taxon>
        <taxon>Buchnera</taxon>
    </lineage>
</organism>
<dbReference type="InterPro" id="IPR012280">
    <property type="entry name" value="Semialdhyde_DH_dimer_dom"/>
</dbReference>
<evidence type="ECO:0000313" key="20">
    <source>
        <dbReference type="Proteomes" id="UP000298654"/>
    </source>
</evidence>
<keyword evidence="13 16" id="KW-0457">Lysine biosynthesis</keyword>
<feature type="binding site" evidence="16">
    <location>
        <position position="353"/>
    </location>
    <ligand>
        <name>NADP(+)</name>
        <dbReference type="ChEBI" id="CHEBI:58349"/>
    </ligand>
</feature>
<feature type="binding site" evidence="16">
    <location>
        <begin position="11"/>
        <end position="14"/>
    </location>
    <ligand>
        <name>NADP(+)</name>
        <dbReference type="ChEBI" id="CHEBI:58349"/>
    </ligand>
</feature>
<evidence type="ECO:0000256" key="13">
    <source>
        <dbReference type="ARBA" id="ARBA00023154"/>
    </source>
</evidence>
<dbReference type="InterPro" id="IPR036291">
    <property type="entry name" value="NAD(P)-bd_dom_sf"/>
</dbReference>
<evidence type="ECO:0000256" key="4">
    <source>
        <dbReference type="ARBA" id="ARBA00005097"/>
    </source>
</evidence>
<dbReference type="GO" id="GO:0050661">
    <property type="term" value="F:NADP binding"/>
    <property type="evidence" value="ECO:0007669"/>
    <property type="project" value="UniProtKB-UniRule"/>
</dbReference>
<comment type="similarity">
    <text evidence="5 16">Belongs to the aspartate-semialdehyde dehydrogenase family.</text>
</comment>
<comment type="pathway">
    <text evidence="2 16">Amino-acid biosynthesis; L-methionine biosynthesis via de novo pathway; L-homoserine from L-aspartate: step 2/3.</text>
</comment>
<evidence type="ECO:0000256" key="12">
    <source>
        <dbReference type="ARBA" id="ARBA00023002"/>
    </source>
</evidence>
<reference evidence="19 20" key="1">
    <citation type="submission" date="2018-12" db="EMBL/GenBank/DDBJ databases">
        <authorList>
            <person name="Chong R.A."/>
        </authorList>
    </citation>
    <scope>NUCLEOTIDE SEQUENCE [LARGE SCALE GENOMIC DNA]</scope>
    <source>
        <strain evidence="19 20">Aar</strain>
    </source>
</reference>
<proteinExistence type="inferred from homology"/>
<dbReference type="EC" id="1.2.1.11" evidence="7 16"/>
<keyword evidence="11 16" id="KW-0220">Diaminopimelate biosynthesis</keyword>
<keyword evidence="14 16" id="KW-0486">Methionine biosynthesis</keyword>
<dbReference type="GO" id="GO:0071266">
    <property type="term" value="P:'de novo' L-methionine biosynthetic process"/>
    <property type="evidence" value="ECO:0007669"/>
    <property type="project" value="UniProtKB-UniRule"/>
</dbReference>
<dbReference type="CDD" id="cd23938">
    <property type="entry name" value="ASADH_C_bac_like"/>
    <property type="match status" value="1"/>
</dbReference>
<dbReference type="GO" id="GO:0009089">
    <property type="term" value="P:lysine biosynthetic process via diaminopimelate"/>
    <property type="evidence" value="ECO:0007669"/>
    <property type="project" value="UniProtKB-UniRule"/>
</dbReference>
<keyword evidence="10 16" id="KW-0521">NADP</keyword>
<dbReference type="EMBL" id="CP034900">
    <property type="protein sequence ID" value="QCI16260.1"/>
    <property type="molecule type" value="Genomic_DNA"/>
</dbReference>
<dbReference type="Gene3D" id="3.30.360.10">
    <property type="entry name" value="Dihydrodipicolinate Reductase, domain 2"/>
    <property type="match status" value="1"/>
</dbReference>
<dbReference type="NCBIfam" id="TIGR01745">
    <property type="entry name" value="asd_gamma"/>
    <property type="match status" value="1"/>
</dbReference>
<dbReference type="Gene3D" id="3.40.50.720">
    <property type="entry name" value="NAD(P)-binding Rossmann-like Domain"/>
    <property type="match status" value="1"/>
</dbReference>
<dbReference type="GO" id="GO:0051287">
    <property type="term" value="F:NAD binding"/>
    <property type="evidence" value="ECO:0007669"/>
    <property type="project" value="InterPro"/>
</dbReference>
<dbReference type="RefSeq" id="WP_158364697.1">
    <property type="nucleotide sequence ID" value="NZ_CP034900.1"/>
</dbReference>
<dbReference type="UniPathway" id="UPA00050">
    <property type="reaction ID" value="UER00463"/>
</dbReference>
<dbReference type="GO" id="GO:0009088">
    <property type="term" value="P:threonine biosynthetic process"/>
    <property type="evidence" value="ECO:0007669"/>
    <property type="project" value="UniProtKB-UniRule"/>
</dbReference>
<evidence type="ECO:0000256" key="11">
    <source>
        <dbReference type="ARBA" id="ARBA00022915"/>
    </source>
</evidence>
<keyword evidence="8 16" id="KW-0028">Amino-acid biosynthesis</keyword>
<evidence type="ECO:0000256" key="2">
    <source>
        <dbReference type="ARBA" id="ARBA00005021"/>
    </source>
</evidence>
<dbReference type="SUPFAM" id="SSF51735">
    <property type="entry name" value="NAD(P)-binding Rossmann-fold domains"/>
    <property type="match status" value="1"/>
</dbReference>
<comment type="caution">
    <text evidence="16">Lacks conserved residue(s) required for the propagation of feature annotation.</text>
</comment>
<feature type="domain" description="Semialdehyde dehydrogenase NAD-binding" evidence="18">
    <location>
        <begin position="4"/>
        <end position="124"/>
    </location>
</feature>
<dbReference type="GO" id="GO:0009097">
    <property type="term" value="P:isoleucine biosynthetic process"/>
    <property type="evidence" value="ECO:0007669"/>
    <property type="project" value="InterPro"/>
</dbReference>
<evidence type="ECO:0000313" key="19">
    <source>
        <dbReference type="EMBL" id="QCI16260.1"/>
    </source>
</evidence>
<evidence type="ECO:0000256" key="6">
    <source>
        <dbReference type="ARBA" id="ARBA00011738"/>
    </source>
</evidence>
<evidence type="ECO:0000259" key="18">
    <source>
        <dbReference type="SMART" id="SM00859"/>
    </source>
</evidence>
<comment type="subunit">
    <text evidence="6 16">Homodimer.</text>
</comment>
<feature type="binding site" evidence="16">
    <location>
        <position position="270"/>
    </location>
    <ligand>
        <name>substrate</name>
    </ligand>
</feature>
<feature type="binding site" evidence="16">
    <location>
        <position position="104"/>
    </location>
    <ligand>
        <name>phosphate</name>
        <dbReference type="ChEBI" id="CHEBI:43474"/>
    </ligand>
</feature>
<feature type="binding site" evidence="16">
    <location>
        <position position="243"/>
    </location>
    <ligand>
        <name>substrate</name>
    </ligand>
</feature>
<accession>A0A4D6XNV6</accession>
<dbReference type="PANTHER" id="PTHR46278">
    <property type="entry name" value="DEHYDROGENASE, PUTATIVE-RELATED"/>
    <property type="match status" value="1"/>
</dbReference>
<dbReference type="PANTHER" id="PTHR46278:SF4">
    <property type="entry name" value="ASPARTATE-SEMIALDEHYDE DEHYDROGENASE"/>
    <property type="match status" value="1"/>
</dbReference>
<keyword evidence="12 16" id="KW-0560">Oxidoreductase</keyword>
<dbReference type="SUPFAM" id="SSF55347">
    <property type="entry name" value="Glyceraldehyde-3-phosphate dehydrogenase-like, C-terminal domain"/>
    <property type="match status" value="1"/>
</dbReference>
<dbReference type="InterPro" id="IPR000319">
    <property type="entry name" value="Asp-semialdehyde_DH_CS"/>
</dbReference>
<dbReference type="Proteomes" id="UP000298654">
    <property type="component" value="Chromosome"/>
</dbReference>
<comment type="function">
    <text evidence="1 16">Catalyzes the NADPH-dependent formation of L-aspartate-semialdehyde (L-ASA) by the reductive dephosphorylation of L-aspartyl-4-phosphate.</text>
</comment>
<feature type="binding site" evidence="16">
    <location>
        <position position="164"/>
    </location>
    <ligand>
        <name>substrate</name>
    </ligand>
</feature>
<feature type="binding site" evidence="16">
    <location>
        <begin position="167"/>
        <end position="168"/>
    </location>
    <ligand>
        <name>NADP(+)</name>
        <dbReference type="ChEBI" id="CHEBI:58349"/>
    </ligand>
</feature>
<comment type="pathway">
    <text evidence="4 16">Amino-acid biosynthesis; L-threonine biosynthesis; L-threonine from L-aspartate: step 2/5.</text>
</comment>
<sequence length="371" mass="41924">MMKRVGFIGWRGMVGSVLLKRMEEENDFSKINPVFFSTSQSGQDGPINNHISCNVLKNAYNIDLLQEMDIIITCQGSIYTNKIYPELRKNNWKGYWIDASSCLRMKKNSTIILDPINYHIIQDSINKGIKTFVGGNCTVSLMLMSLGGLFEKKLIEWISVSTYQAASGAGASYIIELLKQMGMLFNSVKKELFDDCTTILELENKVTKMSRSSSFPKKYFSVPLAGSLIPWIDKKMINGQSREEWKGQAETNKILGLLENKVLIDGICVRISSLRCHSQSFTIKLKKELSLDNIQEIIANHNQWVNVIPNNIEETLLKLTPSSVTNTLNIPIGRLRKLNIGSKYISAFTVGDQLLWGAAEPLRRMLRILID</sequence>